<evidence type="ECO:0000313" key="5">
    <source>
        <dbReference type="Proteomes" id="UP000280344"/>
    </source>
</evidence>
<keyword evidence="2" id="KW-1133">Transmembrane helix</keyword>
<sequence length="343" mass="37518">MSTGKKAGIFILVTVLVLAAGVVGFGWWVQRHLDGMIERIDDPFGEISSRPEIPDEVIQKAEEEDKDLPVNILVLGSDSRISAGDPSQWQVGAQRTDAIMLMHISGDRESVSVVSIPRDTWVDIPGWGEGKINAAFSYGGPSLMIQTVEELTDVRIDHFAVTDFDSFSAMTDALGGVRITLNSPLSVPGGTLDAGEHRLNGEQALSYVRQRYGLSGGDFSRVQRQQNWMRSIMREVFDQNILSDLGKLTNFIETVAGSVSLDEGFTIGEIRDLAYSARNIRPGNVYFVTAPHNGTGWSNDGQSIVFYDEVNGGKLFDAIKNDEAVEYLETNPMGVAMLPSTPE</sequence>
<accession>A0A3Q9G9D0</accession>
<dbReference type="InterPro" id="IPR004474">
    <property type="entry name" value="LytR_CpsA_psr"/>
</dbReference>
<dbReference type="OrthoDB" id="9782542at2"/>
<dbReference type="KEGG" id="flh:EJ997_04940"/>
<evidence type="ECO:0000259" key="3">
    <source>
        <dbReference type="Pfam" id="PF03816"/>
    </source>
</evidence>
<keyword evidence="2" id="KW-0472">Membrane</keyword>
<dbReference type="Gene3D" id="3.40.630.190">
    <property type="entry name" value="LCP protein"/>
    <property type="match status" value="1"/>
</dbReference>
<dbReference type="NCBIfam" id="TIGR00350">
    <property type="entry name" value="lytR_cpsA_psr"/>
    <property type="match status" value="1"/>
</dbReference>
<dbReference type="Proteomes" id="UP000280344">
    <property type="component" value="Chromosome"/>
</dbReference>
<keyword evidence="2" id="KW-0812">Transmembrane</keyword>
<feature type="transmembrane region" description="Helical" evidence="2">
    <location>
        <begin position="7"/>
        <end position="29"/>
    </location>
</feature>
<organism evidence="4 5">
    <name type="scientific">Flaviflexus ciconiae</name>
    <dbReference type="NCBI Taxonomy" id="2496867"/>
    <lineage>
        <taxon>Bacteria</taxon>
        <taxon>Bacillati</taxon>
        <taxon>Actinomycetota</taxon>
        <taxon>Actinomycetes</taxon>
        <taxon>Actinomycetales</taxon>
        <taxon>Actinomycetaceae</taxon>
        <taxon>Flaviflexus</taxon>
    </lineage>
</organism>
<comment type="similarity">
    <text evidence="1">Belongs to the LytR/CpsA/Psr (LCP) family.</text>
</comment>
<evidence type="ECO:0000313" key="4">
    <source>
        <dbReference type="EMBL" id="AZQ78149.1"/>
    </source>
</evidence>
<keyword evidence="5" id="KW-1185">Reference proteome</keyword>
<evidence type="ECO:0000256" key="1">
    <source>
        <dbReference type="ARBA" id="ARBA00006068"/>
    </source>
</evidence>
<feature type="domain" description="Cell envelope-related transcriptional attenuator" evidence="3">
    <location>
        <begin position="95"/>
        <end position="236"/>
    </location>
</feature>
<protein>
    <submittedName>
        <fullName evidence="4">LytR family transcriptional regulator</fullName>
    </submittedName>
</protein>
<dbReference type="AlphaFoldDB" id="A0A3Q9G9D0"/>
<dbReference type="PANTHER" id="PTHR33392:SF6">
    <property type="entry name" value="POLYISOPRENYL-TEICHOIC ACID--PEPTIDOGLYCAN TEICHOIC ACID TRANSFERASE TAGU"/>
    <property type="match status" value="1"/>
</dbReference>
<dbReference type="EMBL" id="CP034593">
    <property type="protein sequence ID" value="AZQ78149.1"/>
    <property type="molecule type" value="Genomic_DNA"/>
</dbReference>
<proteinExistence type="inferred from homology"/>
<dbReference type="InterPro" id="IPR050922">
    <property type="entry name" value="LytR/CpsA/Psr_CW_biosynth"/>
</dbReference>
<gene>
    <name evidence="4" type="ORF">EJ997_04940</name>
</gene>
<evidence type="ECO:0000256" key="2">
    <source>
        <dbReference type="SAM" id="Phobius"/>
    </source>
</evidence>
<dbReference type="Pfam" id="PF03816">
    <property type="entry name" value="LytR_cpsA_psr"/>
    <property type="match status" value="1"/>
</dbReference>
<name>A0A3Q9G9D0_9ACTO</name>
<reference evidence="4 5" key="1">
    <citation type="submission" date="2018-12" db="EMBL/GenBank/DDBJ databases">
        <title>Complete genome sequence of Flaviflexus sp. H23T48.</title>
        <authorList>
            <person name="Bae J.-W."/>
            <person name="Lee J.-Y."/>
        </authorList>
    </citation>
    <scope>NUCLEOTIDE SEQUENCE [LARGE SCALE GENOMIC DNA]</scope>
    <source>
        <strain evidence="4 5">H23T48</strain>
    </source>
</reference>
<dbReference type="PANTHER" id="PTHR33392">
    <property type="entry name" value="POLYISOPRENYL-TEICHOIC ACID--PEPTIDOGLYCAN TEICHOIC ACID TRANSFERASE TAGU"/>
    <property type="match status" value="1"/>
</dbReference>